<proteinExistence type="predicted"/>
<evidence type="ECO:0000256" key="2">
    <source>
        <dbReference type="SAM" id="Phobius"/>
    </source>
</evidence>
<dbReference type="Pfam" id="PF13517">
    <property type="entry name" value="FG-GAP_3"/>
    <property type="match status" value="2"/>
</dbReference>
<feature type="domain" description="M23ase beta-sheet core" evidence="3">
    <location>
        <begin position="108"/>
        <end position="185"/>
    </location>
</feature>
<organism evidence="4 5">
    <name type="scientific">Nonomuraea zeae</name>
    <dbReference type="NCBI Taxonomy" id="1642303"/>
    <lineage>
        <taxon>Bacteria</taxon>
        <taxon>Bacillati</taxon>
        <taxon>Actinomycetota</taxon>
        <taxon>Actinomycetes</taxon>
        <taxon>Streptosporangiales</taxon>
        <taxon>Streptosporangiaceae</taxon>
        <taxon>Nonomuraea</taxon>
    </lineage>
</organism>
<evidence type="ECO:0000259" key="3">
    <source>
        <dbReference type="Pfam" id="PF01551"/>
    </source>
</evidence>
<accession>A0A5S4H1S8</accession>
<keyword evidence="2" id="KW-0812">Transmembrane</keyword>
<dbReference type="CDD" id="cd12797">
    <property type="entry name" value="M23_peptidase"/>
    <property type="match status" value="1"/>
</dbReference>
<comment type="caution">
    <text evidence="4">The sequence shown here is derived from an EMBL/GenBank/DDBJ whole genome shotgun (WGS) entry which is preliminary data.</text>
</comment>
<dbReference type="OrthoDB" id="1099523at2"/>
<dbReference type="AlphaFoldDB" id="A0A5S4H1S8"/>
<dbReference type="SUPFAM" id="SSF51261">
    <property type="entry name" value="Duplicated hybrid motif"/>
    <property type="match status" value="1"/>
</dbReference>
<dbReference type="InterPro" id="IPR011055">
    <property type="entry name" value="Dup_hybrid_motif"/>
</dbReference>
<evidence type="ECO:0000313" key="4">
    <source>
        <dbReference type="EMBL" id="TMR39173.1"/>
    </source>
</evidence>
<protein>
    <submittedName>
        <fullName evidence="4">VCBS repeat domain-containing M23 family metallopeptidase</fullName>
    </submittedName>
</protein>
<dbReference type="EMBL" id="VCKX01000004">
    <property type="protein sequence ID" value="TMR39173.1"/>
    <property type="molecule type" value="Genomic_DNA"/>
</dbReference>
<dbReference type="InterPro" id="IPR013517">
    <property type="entry name" value="FG-GAP"/>
</dbReference>
<sequence length="480" mass="51157">MAATYLGYTARTYCPVTYRHARRRFLRVSGLSPQTICERYDVLKRRLAGAAMFLAVVAGGLVVTSTPAAAAPDFQLPFPCGQKWRLNTWDSTHAPALDMVREPQSETEGSRLVAPAAGEVNQSYYHSNAGNMIQIDHGGGHFTTYIHLQSRSVSVGDRVTQGQTIGRVGHTGPTSNGSPHLHYEQGYDANGDGSASWGFEGAERVTARFDGKAYGPAPGGEWRNVASLNGCTKPNLFGADFNSDGIGDIFSEATGTLHVWNGRGSNNFTSRIEIGPNWEQYSRPISGDFNSDGISDLLAVKDGTLHVWNGKGANNFAGAIALGPGWTPYAATLMNVGDINGDGKTDIGAIANDTFHVWNGKGANNFSSRIEIGANWGQYSRPISGDFNSDGIGDLAAVKDGTLHVWNGKGSNNFTGAIALGPGWTPYAATLMTLGDINSDGHTDIAAVLNDHLQVWNGKGANNFAGRIELGPGWTPYFPV</sequence>
<keyword evidence="5" id="KW-1185">Reference proteome</keyword>
<feature type="transmembrane region" description="Helical" evidence="2">
    <location>
        <begin position="47"/>
        <end position="70"/>
    </location>
</feature>
<name>A0A5S4H1S8_9ACTN</name>
<reference evidence="4 5" key="1">
    <citation type="submission" date="2019-05" db="EMBL/GenBank/DDBJ databases">
        <title>Draft genome sequence of Nonomuraea zeae DSM 100528.</title>
        <authorList>
            <person name="Saricaoglu S."/>
            <person name="Isik K."/>
        </authorList>
    </citation>
    <scope>NUCLEOTIDE SEQUENCE [LARGE SCALE GENOMIC DNA]</scope>
    <source>
        <strain evidence="4 5">DSM 100528</strain>
    </source>
</reference>
<dbReference type="SUPFAM" id="SSF69318">
    <property type="entry name" value="Integrin alpha N-terminal domain"/>
    <property type="match status" value="1"/>
</dbReference>
<dbReference type="InterPro" id="IPR028994">
    <property type="entry name" value="Integrin_alpha_N"/>
</dbReference>
<keyword evidence="1" id="KW-0732">Signal</keyword>
<keyword evidence="2" id="KW-1133">Transmembrane helix</keyword>
<dbReference type="Gene3D" id="2.70.70.10">
    <property type="entry name" value="Glucose Permease (Domain IIA)"/>
    <property type="match status" value="1"/>
</dbReference>
<dbReference type="Pfam" id="PF01551">
    <property type="entry name" value="Peptidase_M23"/>
    <property type="match status" value="1"/>
</dbReference>
<dbReference type="PANTHER" id="PTHR46580">
    <property type="entry name" value="SENSOR KINASE-RELATED"/>
    <property type="match status" value="1"/>
</dbReference>
<dbReference type="PANTHER" id="PTHR46580:SF2">
    <property type="entry name" value="MAM DOMAIN-CONTAINING PROTEIN"/>
    <property type="match status" value="1"/>
</dbReference>
<keyword evidence="2" id="KW-0472">Membrane</keyword>
<dbReference type="Proteomes" id="UP000306628">
    <property type="component" value="Unassembled WGS sequence"/>
</dbReference>
<gene>
    <name evidence="4" type="ORF">ETD85_02020</name>
</gene>
<evidence type="ECO:0000313" key="5">
    <source>
        <dbReference type="Proteomes" id="UP000306628"/>
    </source>
</evidence>
<dbReference type="InterPro" id="IPR016047">
    <property type="entry name" value="M23ase_b-sheet_dom"/>
</dbReference>
<dbReference type="Gene3D" id="2.40.128.340">
    <property type="match status" value="2"/>
</dbReference>
<evidence type="ECO:0000256" key="1">
    <source>
        <dbReference type="ARBA" id="ARBA00022729"/>
    </source>
</evidence>